<feature type="transmembrane region" description="Helical" evidence="2">
    <location>
        <begin position="183"/>
        <end position="200"/>
    </location>
</feature>
<feature type="region of interest" description="Disordered" evidence="1">
    <location>
        <begin position="84"/>
        <end position="173"/>
    </location>
</feature>
<evidence type="ECO:0000313" key="4">
    <source>
        <dbReference type="EMBL" id="CAF1664540.1"/>
    </source>
</evidence>
<dbReference type="EMBL" id="CAJNOR010011921">
    <property type="protein sequence ID" value="CAF1664540.1"/>
    <property type="molecule type" value="Genomic_DNA"/>
</dbReference>
<evidence type="ECO:0000256" key="1">
    <source>
        <dbReference type="SAM" id="MobiDB-lite"/>
    </source>
</evidence>
<feature type="chain" id="PRO_5032956594" evidence="3">
    <location>
        <begin position="23"/>
        <end position="202"/>
    </location>
</feature>
<evidence type="ECO:0000313" key="5">
    <source>
        <dbReference type="Proteomes" id="UP000663828"/>
    </source>
</evidence>
<accession>A0A816FQQ4</accession>
<feature type="signal peptide" evidence="3">
    <location>
        <begin position="1"/>
        <end position="22"/>
    </location>
</feature>
<name>A0A816FQQ4_ADIRI</name>
<sequence length="202" mass="20512">MHMSPILSAVLIVVCCVNFTFASGFGVDCKCTCCISSKKSACKASELGSIHLDIASCDDTKCLSACKQRYPLCTAGKSDMQTTCMPSGEPSSSSSTITSTASTGSSSATSTQSSSTTTSAGSTSTLSTSSTTSALSTSSLKSTSTSSTSASTSSTTTSGSSTVTSTTSGNSTTLPSNANAIKSMFQFSHFILFIIVFAIFRM</sequence>
<keyword evidence="2" id="KW-0472">Membrane</keyword>
<proteinExistence type="predicted"/>
<evidence type="ECO:0000256" key="2">
    <source>
        <dbReference type="SAM" id="Phobius"/>
    </source>
</evidence>
<dbReference type="AlphaFoldDB" id="A0A816FQQ4"/>
<feature type="compositionally biased region" description="Low complexity" evidence="1">
    <location>
        <begin position="91"/>
        <end position="173"/>
    </location>
</feature>
<dbReference type="Proteomes" id="UP000663828">
    <property type="component" value="Unassembled WGS sequence"/>
</dbReference>
<protein>
    <submittedName>
        <fullName evidence="4">Uncharacterized protein</fullName>
    </submittedName>
</protein>
<reference evidence="4" key="1">
    <citation type="submission" date="2021-02" db="EMBL/GenBank/DDBJ databases">
        <authorList>
            <person name="Nowell W R."/>
        </authorList>
    </citation>
    <scope>NUCLEOTIDE SEQUENCE</scope>
</reference>
<organism evidence="4 5">
    <name type="scientific">Adineta ricciae</name>
    <name type="common">Rotifer</name>
    <dbReference type="NCBI Taxonomy" id="249248"/>
    <lineage>
        <taxon>Eukaryota</taxon>
        <taxon>Metazoa</taxon>
        <taxon>Spiralia</taxon>
        <taxon>Gnathifera</taxon>
        <taxon>Rotifera</taxon>
        <taxon>Eurotatoria</taxon>
        <taxon>Bdelloidea</taxon>
        <taxon>Adinetida</taxon>
        <taxon>Adinetidae</taxon>
        <taxon>Adineta</taxon>
    </lineage>
</organism>
<gene>
    <name evidence="4" type="ORF">XAT740_LOCUS57518</name>
</gene>
<keyword evidence="3" id="KW-0732">Signal</keyword>
<keyword evidence="2" id="KW-0812">Transmembrane</keyword>
<keyword evidence="2" id="KW-1133">Transmembrane helix</keyword>
<evidence type="ECO:0000256" key="3">
    <source>
        <dbReference type="SAM" id="SignalP"/>
    </source>
</evidence>
<comment type="caution">
    <text evidence="4">The sequence shown here is derived from an EMBL/GenBank/DDBJ whole genome shotgun (WGS) entry which is preliminary data.</text>
</comment>
<keyword evidence="5" id="KW-1185">Reference proteome</keyword>